<dbReference type="AlphaFoldDB" id="A0A327SG12"/>
<organism evidence="10 11">
    <name type="scientific">Gelidibacter algens</name>
    <dbReference type="NCBI Taxonomy" id="49280"/>
    <lineage>
        <taxon>Bacteria</taxon>
        <taxon>Pseudomonadati</taxon>
        <taxon>Bacteroidota</taxon>
        <taxon>Flavobacteriia</taxon>
        <taxon>Flavobacteriales</taxon>
        <taxon>Flavobacteriaceae</taxon>
        <taxon>Gelidibacter</taxon>
    </lineage>
</organism>
<evidence type="ECO:0000256" key="5">
    <source>
        <dbReference type="ARBA" id="ARBA00022692"/>
    </source>
</evidence>
<feature type="coiled-coil region" evidence="8">
    <location>
        <begin position="355"/>
        <end position="400"/>
    </location>
</feature>
<evidence type="ECO:0000313" key="10">
    <source>
        <dbReference type="EMBL" id="RAJ27996.1"/>
    </source>
</evidence>
<keyword evidence="5" id="KW-0812">Transmembrane</keyword>
<dbReference type="GO" id="GO:0015288">
    <property type="term" value="F:porin activity"/>
    <property type="evidence" value="ECO:0007669"/>
    <property type="project" value="TreeGrafter"/>
</dbReference>
<evidence type="ECO:0000256" key="9">
    <source>
        <dbReference type="SAM" id="SignalP"/>
    </source>
</evidence>
<dbReference type="RefSeq" id="WP_245905247.1">
    <property type="nucleotide sequence ID" value="NZ_LZRN01000002.1"/>
</dbReference>
<accession>A0A327SG12</accession>
<feature type="chain" id="PRO_5016438302" evidence="9">
    <location>
        <begin position="23"/>
        <end position="470"/>
    </location>
</feature>
<proteinExistence type="inferred from homology"/>
<feature type="signal peptide" evidence="9">
    <location>
        <begin position="1"/>
        <end position="22"/>
    </location>
</feature>
<dbReference type="PANTHER" id="PTHR30026:SF20">
    <property type="entry name" value="OUTER MEMBRANE PROTEIN TOLC"/>
    <property type="match status" value="1"/>
</dbReference>
<comment type="caution">
    <text evidence="10">The sequence shown here is derived from an EMBL/GenBank/DDBJ whole genome shotgun (WGS) entry which is preliminary data.</text>
</comment>
<keyword evidence="9" id="KW-0732">Signal</keyword>
<dbReference type="GO" id="GO:1990281">
    <property type="term" value="C:efflux pump complex"/>
    <property type="evidence" value="ECO:0007669"/>
    <property type="project" value="TreeGrafter"/>
</dbReference>
<dbReference type="GO" id="GO:0009279">
    <property type="term" value="C:cell outer membrane"/>
    <property type="evidence" value="ECO:0007669"/>
    <property type="project" value="UniProtKB-SubCell"/>
</dbReference>
<dbReference type="Gene3D" id="1.20.1600.10">
    <property type="entry name" value="Outer membrane efflux proteins (OEP)"/>
    <property type="match status" value="1"/>
</dbReference>
<gene>
    <name evidence="10" type="ORF">LX77_00571</name>
</gene>
<protein>
    <submittedName>
        <fullName evidence="10">Outer membrane protein TolC</fullName>
    </submittedName>
</protein>
<dbReference type="Pfam" id="PF02321">
    <property type="entry name" value="OEP"/>
    <property type="match status" value="1"/>
</dbReference>
<dbReference type="SUPFAM" id="SSF56954">
    <property type="entry name" value="Outer membrane efflux proteins (OEP)"/>
    <property type="match status" value="1"/>
</dbReference>
<dbReference type="Proteomes" id="UP000248987">
    <property type="component" value="Unassembled WGS sequence"/>
</dbReference>
<keyword evidence="3" id="KW-0813">Transport</keyword>
<keyword evidence="4" id="KW-1134">Transmembrane beta strand</keyword>
<keyword evidence="8" id="KW-0175">Coiled coil</keyword>
<evidence type="ECO:0000256" key="2">
    <source>
        <dbReference type="ARBA" id="ARBA00007613"/>
    </source>
</evidence>
<dbReference type="InterPro" id="IPR003423">
    <property type="entry name" value="OMP_efflux"/>
</dbReference>
<evidence type="ECO:0000256" key="7">
    <source>
        <dbReference type="ARBA" id="ARBA00023237"/>
    </source>
</evidence>
<keyword evidence="7" id="KW-0998">Cell outer membrane</keyword>
<dbReference type="EMBL" id="QLLQ01000001">
    <property type="protein sequence ID" value="RAJ27996.1"/>
    <property type="molecule type" value="Genomic_DNA"/>
</dbReference>
<comment type="similarity">
    <text evidence="2">Belongs to the outer membrane factor (OMF) (TC 1.B.17) family.</text>
</comment>
<dbReference type="GO" id="GO:0015562">
    <property type="term" value="F:efflux transmembrane transporter activity"/>
    <property type="evidence" value="ECO:0007669"/>
    <property type="project" value="InterPro"/>
</dbReference>
<evidence type="ECO:0000256" key="3">
    <source>
        <dbReference type="ARBA" id="ARBA00022448"/>
    </source>
</evidence>
<evidence type="ECO:0000256" key="6">
    <source>
        <dbReference type="ARBA" id="ARBA00023136"/>
    </source>
</evidence>
<evidence type="ECO:0000256" key="1">
    <source>
        <dbReference type="ARBA" id="ARBA00004442"/>
    </source>
</evidence>
<sequence length="470" mass="53994">MLNSKFYACLMLCCSLSVYVNGQTFKSDVLRFDEFMGFVKTYHPIVKQAELLIDESQAKLMKARGGFDPKMEVDYARKKFKDAVYYDTLDAAFKIPTWYGIELKGAFEDADGVFLNPENTFPDEGLYSAGVSFSIARGFLINERMVALKQAKIYREQAKADRDILVNTVLYEAALGYFNWLQAYNENLIFEDFLYNAQVRFKGVKKYVEVGELPTIDSIEARIVVNDRKLNLENSRLKLMKAKLELSNYLWINDNVPIELEETIIPDVNSALVVDQTLNIDLIITEMFQVDEHPKLKSLSTKYEQFVLNKRLKMNLLLPKIDLQYNFLSETPEVVRSFSASAYKSGLHISFPLFLRKERADLKLAKLKLKDTEYEMISTKVTLQNKIQALKKELASLSVQNSIFEDVLEDYEQMLTAEERKFTLGESSLFLVNSREGKLIDAKLKAIELQNKLLSSKALLFNKLALNPNL</sequence>
<evidence type="ECO:0000256" key="4">
    <source>
        <dbReference type="ARBA" id="ARBA00022452"/>
    </source>
</evidence>
<keyword evidence="6" id="KW-0472">Membrane</keyword>
<reference evidence="10 11" key="1">
    <citation type="submission" date="2018-06" db="EMBL/GenBank/DDBJ databases">
        <title>Genomic Encyclopedia of Archaeal and Bacterial Type Strains, Phase II (KMG-II): from individual species to whole genera.</title>
        <authorList>
            <person name="Goeker M."/>
        </authorList>
    </citation>
    <scope>NUCLEOTIDE SEQUENCE [LARGE SCALE GENOMIC DNA]</scope>
    <source>
        <strain evidence="10 11">DSM 12408</strain>
    </source>
</reference>
<name>A0A327SG12_9FLAO</name>
<evidence type="ECO:0000313" key="11">
    <source>
        <dbReference type="Proteomes" id="UP000248987"/>
    </source>
</evidence>
<keyword evidence="11" id="KW-1185">Reference proteome</keyword>
<dbReference type="PANTHER" id="PTHR30026">
    <property type="entry name" value="OUTER MEMBRANE PROTEIN TOLC"/>
    <property type="match status" value="1"/>
</dbReference>
<comment type="subcellular location">
    <subcellularLocation>
        <location evidence="1">Cell outer membrane</location>
    </subcellularLocation>
</comment>
<dbReference type="InterPro" id="IPR051906">
    <property type="entry name" value="TolC-like"/>
</dbReference>
<evidence type="ECO:0000256" key="8">
    <source>
        <dbReference type="SAM" id="Coils"/>
    </source>
</evidence>